<dbReference type="Proteomes" id="UP000016933">
    <property type="component" value="Unassembled WGS sequence"/>
</dbReference>
<reference evidence="3" key="1">
    <citation type="journal article" date="2012" name="PLoS Genet.">
        <title>The genomes of the fungal plant pathogens Cladosporium fulvum and Dothistroma septosporum reveal adaptation to different hosts and lifestyles but also signatures of common ancestry.</title>
        <authorList>
            <person name="de Wit P.J.G.M."/>
            <person name="van der Burgt A."/>
            <person name="Oekmen B."/>
            <person name="Stergiopoulos I."/>
            <person name="Abd-Elsalam K.A."/>
            <person name="Aerts A.L."/>
            <person name="Bahkali A.H."/>
            <person name="Beenen H.G."/>
            <person name="Chettri P."/>
            <person name="Cox M.P."/>
            <person name="Datema E."/>
            <person name="de Vries R.P."/>
            <person name="Dhillon B."/>
            <person name="Ganley A.R."/>
            <person name="Griffiths S.A."/>
            <person name="Guo Y."/>
            <person name="Hamelin R.C."/>
            <person name="Henrissat B."/>
            <person name="Kabir M.S."/>
            <person name="Jashni M.K."/>
            <person name="Kema G."/>
            <person name="Klaubauf S."/>
            <person name="Lapidus A."/>
            <person name="Levasseur A."/>
            <person name="Lindquist E."/>
            <person name="Mehrabi R."/>
            <person name="Ohm R.A."/>
            <person name="Owen T.J."/>
            <person name="Salamov A."/>
            <person name="Schwelm A."/>
            <person name="Schijlen E."/>
            <person name="Sun H."/>
            <person name="van den Burg H.A."/>
            <person name="van Ham R.C.H.J."/>
            <person name="Zhang S."/>
            <person name="Goodwin S.B."/>
            <person name="Grigoriev I.V."/>
            <person name="Collemare J."/>
            <person name="Bradshaw R.E."/>
        </authorList>
    </citation>
    <scope>NUCLEOTIDE SEQUENCE [LARGE SCALE GENOMIC DNA]</scope>
    <source>
        <strain evidence="3">NZE10 / CBS 128990</strain>
    </source>
</reference>
<evidence type="ECO:0000256" key="1">
    <source>
        <dbReference type="SAM" id="MobiDB-lite"/>
    </source>
</evidence>
<dbReference type="EMBL" id="KB446538">
    <property type="protein sequence ID" value="EME45022.1"/>
    <property type="molecule type" value="Genomic_DNA"/>
</dbReference>
<reference evidence="2 3" key="2">
    <citation type="journal article" date="2012" name="PLoS Pathog.">
        <title>Diverse lifestyles and strategies of plant pathogenesis encoded in the genomes of eighteen Dothideomycetes fungi.</title>
        <authorList>
            <person name="Ohm R.A."/>
            <person name="Feau N."/>
            <person name="Henrissat B."/>
            <person name="Schoch C.L."/>
            <person name="Horwitz B.A."/>
            <person name="Barry K.W."/>
            <person name="Condon B.J."/>
            <person name="Copeland A.C."/>
            <person name="Dhillon B."/>
            <person name="Glaser F."/>
            <person name="Hesse C.N."/>
            <person name="Kosti I."/>
            <person name="LaButti K."/>
            <person name="Lindquist E.A."/>
            <person name="Lucas S."/>
            <person name="Salamov A.A."/>
            <person name="Bradshaw R.E."/>
            <person name="Ciuffetti L."/>
            <person name="Hamelin R.C."/>
            <person name="Kema G.H.J."/>
            <person name="Lawrence C."/>
            <person name="Scott J.A."/>
            <person name="Spatafora J.W."/>
            <person name="Turgeon B.G."/>
            <person name="de Wit P.J.G.M."/>
            <person name="Zhong S."/>
            <person name="Goodwin S.B."/>
            <person name="Grigoriev I.V."/>
        </authorList>
    </citation>
    <scope>NUCLEOTIDE SEQUENCE [LARGE SCALE GENOMIC DNA]</scope>
    <source>
        <strain evidence="3">NZE10 / CBS 128990</strain>
    </source>
</reference>
<protein>
    <submittedName>
        <fullName evidence="2">Uncharacterized protein</fullName>
    </submittedName>
</protein>
<feature type="compositionally biased region" description="Polar residues" evidence="1">
    <location>
        <begin position="66"/>
        <end position="76"/>
    </location>
</feature>
<gene>
    <name evidence="2" type="ORF">DOTSEDRAFT_70912</name>
</gene>
<evidence type="ECO:0000313" key="3">
    <source>
        <dbReference type="Proteomes" id="UP000016933"/>
    </source>
</evidence>
<organism evidence="2 3">
    <name type="scientific">Dothistroma septosporum (strain NZE10 / CBS 128990)</name>
    <name type="common">Red band needle blight fungus</name>
    <name type="synonym">Mycosphaerella pini</name>
    <dbReference type="NCBI Taxonomy" id="675120"/>
    <lineage>
        <taxon>Eukaryota</taxon>
        <taxon>Fungi</taxon>
        <taxon>Dikarya</taxon>
        <taxon>Ascomycota</taxon>
        <taxon>Pezizomycotina</taxon>
        <taxon>Dothideomycetes</taxon>
        <taxon>Dothideomycetidae</taxon>
        <taxon>Mycosphaerellales</taxon>
        <taxon>Mycosphaerellaceae</taxon>
        <taxon>Dothistroma</taxon>
    </lineage>
</organism>
<sequence length="111" mass="12415">MTGPQIVRRQLGSAVKQHPRSSCYASRAAAILQLDQGDWMYLRREELERLIQRQDSEERMIDESASEITRQASQEPRSSKPLAGLAVLKSAGKMLATVFRIKSVGVNTESL</sequence>
<feature type="region of interest" description="Disordered" evidence="1">
    <location>
        <begin position="58"/>
        <end position="80"/>
    </location>
</feature>
<dbReference type="HOGENOM" id="CLU_2158296_0_0_1"/>
<name>N1PNP1_DOTSN</name>
<dbReference type="OrthoDB" id="10431601at2759"/>
<proteinExistence type="predicted"/>
<dbReference type="AlphaFoldDB" id="N1PNP1"/>
<evidence type="ECO:0000313" key="2">
    <source>
        <dbReference type="EMBL" id="EME45022.1"/>
    </source>
</evidence>
<dbReference type="OMA" id="LDQGDWM"/>
<accession>N1PNP1</accession>
<keyword evidence="3" id="KW-1185">Reference proteome</keyword>